<feature type="active site" description="Nucleophile" evidence="9 11">
    <location>
        <position position="384"/>
    </location>
</feature>
<feature type="active site" description="Proton donor" evidence="9">
    <location>
        <position position="186"/>
    </location>
</feature>
<dbReference type="GO" id="GO:0005829">
    <property type="term" value="C:cytosol"/>
    <property type="evidence" value="ECO:0007669"/>
    <property type="project" value="TreeGrafter"/>
</dbReference>
<dbReference type="PRINTS" id="PR00131">
    <property type="entry name" value="GLHYDRLASE1"/>
</dbReference>
<keyword evidence="5" id="KW-0136">Cellulose degradation</keyword>
<evidence type="ECO:0000256" key="3">
    <source>
        <dbReference type="ARBA" id="ARBA00012744"/>
    </source>
</evidence>
<keyword evidence="14" id="KW-1185">Reference proteome</keyword>
<proteinExistence type="inferred from homology"/>
<dbReference type="PANTHER" id="PTHR10353:SF36">
    <property type="entry name" value="LP05116P"/>
    <property type="match status" value="1"/>
</dbReference>
<keyword evidence="4 12" id="KW-0378">Hydrolase</keyword>
<feature type="binding site" evidence="10">
    <location>
        <position position="317"/>
    </location>
    <ligand>
        <name>substrate</name>
    </ligand>
</feature>
<dbReference type="InterPro" id="IPR018120">
    <property type="entry name" value="Glyco_hydro_1_AS"/>
</dbReference>
<dbReference type="Proteomes" id="UP000677913">
    <property type="component" value="Unassembled WGS sequence"/>
</dbReference>
<reference evidence="13" key="1">
    <citation type="submission" date="2021-04" db="EMBL/GenBank/DDBJ databases">
        <title>Genome based classification of Actinospica acidithermotolerans sp. nov., an actinobacterium isolated from an Indonesian hot spring.</title>
        <authorList>
            <person name="Kusuma A.B."/>
            <person name="Putra K.E."/>
            <person name="Nafisah S."/>
            <person name="Loh J."/>
            <person name="Nouioui I."/>
            <person name="Goodfellow M."/>
        </authorList>
    </citation>
    <scope>NUCLEOTIDE SEQUENCE</scope>
    <source>
        <strain evidence="13">DSM 45618</strain>
    </source>
</reference>
<comment type="catalytic activity">
    <reaction evidence="1 12">
        <text>Hydrolysis of terminal, non-reducing beta-D-glucosyl residues with release of beta-D-glucose.</text>
        <dbReference type="EC" id="3.2.1.21"/>
    </reaction>
</comment>
<feature type="binding site" evidence="10">
    <location>
        <position position="141"/>
    </location>
    <ligand>
        <name>substrate</name>
    </ligand>
</feature>
<evidence type="ECO:0000256" key="1">
    <source>
        <dbReference type="ARBA" id="ARBA00000448"/>
    </source>
</evidence>
<keyword evidence="6" id="KW-0119">Carbohydrate metabolism</keyword>
<dbReference type="AlphaFoldDB" id="A0A8J8BD03"/>
<feature type="binding site" evidence="10">
    <location>
        <position position="40"/>
    </location>
    <ligand>
        <name>substrate</name>
    </ligand>
</feature>
<dbReference type="GO" id="GO:0030245">
    <property type="term" value="P:cellulose catabolic process"/>
    <property type="evidence" value="ECO:0007669"/>
    <property type="project" value="UniProtKB-KW"/>
</dbReference>
<dbReference type="InterPro" id="IPR017853">
    <property type="entry name" value="GH"/>
</dbReference>
<dbReference type="NCBIfam" id="TIGR03356">
    <property type="entry name" value="BGL"/>
    <property type="match status" value="1"/>
</dbReference>
<dbReference type="InterPro" id="IPR033132">
    <property type="entry name" value="GH_1_N_CS"/>
</dbReference>
<evidence type="ECO:0000256" key="12">
    <source>
        <dbReference type="RuleBase" id="RU361175"/>
    </source>
</evidence>
<name>A0A8J8BD03_9ACTN</name>
<evidence type="ECO:0000256" key="10">
    <source>
        <dbReference type="PIRSR" id="PIRSR617736-2"/>
    </source>
</evidence>
<protein>
    <recommendedName>
        <fullName evidence="3 12">Beta-glucosidase</fullName>
        <ecNumber evidence="3 12">3.2.1.21</ecNumber>
    </recommendedName>
</protein>
<evidence type="ECO:0000256" key="4">
    <source>
        <dbReference type="ARBA" id="ARBA00022801"/>
    </source>
</evidence>
<dbReference type="InterPro" id="IPR001360">
    <property type="entry name" value="Glyco_hydro_1"/>
</dbReference>
<dbReference type="SUPFAM" id="SSF51445">
    <property type="entry name" value="(Trans)glycosidases"/>
    <property type="match status" value="1"/>
</dbReference>
<evidence type="ECO:0000256" key="6">
    <source>
        <dbReference type="ARBA" id="ARBA00023277"/>
    </source>
</evidence>
<dbReference type="PROSITE" id="PS00572">
    <property type="entry name" value="GLYCOSYL_HYDROL_F1_1"/>
    <property type="match status" value="1"/>
</dbReference>
<evidence type="ECO:0000313" key="13">
    <source>
        <dbReference type="EMBL" id="MBS2965677.1"/>
    </source>
</evidence>
<feature type="binding site" evidence="10">
    <location>
        <begin position="438"/>
        <end position="439"/>
    </location>
    <ligand>
        <name>substrate</name>
    </ligand>
</feature>
<evidence type="ECO:0000256" key="5">
    <source>
        <dbReference type="ARBA" id="ARBA00023001"/>
    </source>
</evidence>
<evidence type="ECO:0000256" key="7">
    <source>
        <dbReference type="ARBA" id="ARBA00023295"/>
    </source>
</evidence>
<evidence type="ECO:0000256" key="8">
    <source>
        <dbReference type="ARBA" id="ARBA00023326"/>
    </source>
</evidence>
<comment type="similarity">
    <text evidence="2 12">Belongs to the glycosyl hydrolase 1 family.</text>
</comment>
<dbReference type="InterPro" id="IPR017736">
    <property type="entry name" value="Glyco_hydro_1_beta-glucosidase"/>
</dbReference>
<evidence type="ECO:0000313" key="14">
    <source>
        <dbReference type="Proteomes" id="UP000677913"/>
    </source>
</evidence>
<dbReference type="PANTHER" id="PTHR10353">
    <property type="entry name" value="GLYCOSYL HYDROLASE"/>
    <property type="match status" value="1"/>
</dbReference>
<dbReference type="PROSITE" id="PS00653">
    <property type="entry name" value="GLYCOSYL_HYDROL_F1_2"/>
    <property type="match status" value="1"/>
</dbReference>
<dbReference type="Pfam" id="PF00232">
    <property type="entry name" value="Glyco_hydro_1"/>
    <property type="match status" value="1"/>
</dbReference>
<gene>
    <name evidence="13" type="ORF">KGA66_21680</name>
</gene>
<organism evidence="13 14">
    <name type="scientific">Actinocrinis puniceicyclus</name>
    <dbReference type="NCBI Taxonomy" id="977794"/>
    <lineage>
        <taxon>Bacteria</taxon>
        <taxon>Bacillati</taxon>
        <taxon>Actinomycetota</taxon>
        <taxon>Actinomycetes</taxon>
        <taxon>Catenulisporales</taxon>
        <taxon>Actinospicaceae</taxon>
        <taxon>Actinocrinis</taxon>
    </lineage>
</organism>
<dbReference type="FunFam" id="3.20.20.80:FF:000004">
    <property type="entry name" value="Beta-glucosidase 6-phospho-beta-glucosidase"/>
    <property type="match status" value="1"/>
</dbReference>
<dbReference type="GO" id="GO:0008422">
    <property type="term" value="F:beta-glucosidase activity"/>
    <property type="evidence" value="ECO:0007669"/>
    <property type="project" value="UniProtKB-EC"/>
</dbReference>
<dbReference type="EC" id="3.2.1.21" evidence="3 12"/>
<feature type="binding site" evidence="10">
    <location>
        <position position="185"/>
    </location>
    <ligand>
        <name>substrate</name>
    </ligand>
</feature>
<dbReference type="Gene3D" id="3.20.20.80">
    <property type="entry name" value="Glycosidases"/>
    <property type="match status" value="1"/>
</dbReference>
<keyword evidence="8" id="KW-0624">Polysaccharide degradation</keyword>
<sequence>MTVTAGATRVVGTEGATATAVAPRRFPVGFHWGAASSAYQIEGAWNEDGRGPSIWDTFARTPGRVRNGDTGDVAIDHYHRYREDVRIMADLGLTAYRFSTAWPRIQPTGSGPVNGAGLDFYERLVDELLSAGITPFLTLYHWDLPQALEDEGGWTNRETALRFGDYAAHVARRLGDRVEFWTTLNEPWCSAYLGYSSGKHAPGRVDQAAALAAVHHLNLAHGLGAQAVRSVVGDAAQLSVTLNLCAVRAASQSPEDLDALRRIDGVANRLFLDPMLRGSYPADVLADTAHLTDWSFIREGDPATINARLDALGINYYTPLTVAAPDGSGHVEAVTDHPGCGDLSFPDVDLPRTIMDWPIDATGLHELLMRVHRDYDGIPMVITENGMANDDYIGPTGEVHDPERIQYVSDHLDAAARAIADGVDLRGYFQWSLHDNFEWAYGYGKRFGIVYVDYPTQKRTLKASAHWYRDQIAQERGLA</sequence>
<evidence type="ECO:0000256" key="11">
    <source>
        <dbReference type="PROSITE-ProRule" id="PRU10055"/>
    </source>
</evidence>
<feature type="binding site" evidence="10">
    <location>
        <position position="431"/>
    </location>
    <ligand>
        <name>substrate</name>
    </ligand>
</feature>
<comment type="caution">
    <text evidence="13">The sequence shown here is derived from an EMBL/GenBank/DDBJ whole genome shotgun (WGS) entry which is preliminary data.</text>
</comment>
<dbReference type="EMBL" id="JAGSXH010000095">
    <property type="protein sequence ID" value="MBS2965677.1"/>
    <property type="molecule type" value="Genomic_DNA"/>
</dbReference>
<evidence type="ECO:0000256" key="9">
    <source>
        <dbReference type="PIRSR" id="PIRSR617736-1"/>
    </source>
</evidence>
<evidence type="ECO:0000256" key="2">
    <source>
        <dbReference type="ARBA" id="ARBA00010838"/>
    </source>
</evidence>
<keyword evidence="7 12" id="KW-0326">Glycosidase</keyword>
<accession>A0A8J8BD03</accession>
<dbReference type="RefSeq" id="WP_211470030.1">
    <property type="nucleotide sequence ID" value="NZ_JAGSXH010000095.1"/>
</dbReference>